<comment type="caution">
    <text evidence="2">The sequence shown here is derived from an EMBL/GenBank/DDBJ whole genome shotgun (WGS) entry which is preliminary data.</text>
</comment>
<feature type="region of interest" description="Disordered" evidence="1">
    <location>
        <begin position="1"/>
        <end position="30"/>
    </location>
</feature>
<reference evidence="2 4" key="1">
    <citation type="journal article" date="2024" name="Science">
        <title>Giant polyketide synthase enzymes in the biosynthesis of giant marine polyether toxins.</title>
        <authorList>
            <person name="Fallon T.R."/>
            <person name="Shende V.V."/>
            <person name="Wierzbicki I.H."/>
            <person name="Pendleton A.L."/>
            <person name="Watervoot N.F."/>
            <person name="Auber R.P."/>
            <person name="Gonzalez D.J."/>
            <person name="Wisecaver J.H."/>
            <person name="Moore B.S."/>
        </authorList>
    </citation>
    <scope>NUCLEOTIDE SEQUENCE [LARGE SCALE GENOMIC DNA]</scope>
    <source>
        <strain evidence="2 4">12B1</strain>
    </source>
</reference>
<gene>
    <name evidence="2" type="ORF">AB1Y20_010153</name>
    <name evidence="3" type="ORF">AB1Y20_010157</name>
</gene>
<dbReference type="Proteomes" id="UP001515480">
    <property type="component" value="Unassembled WGS sequence"/>
</dbReference>
<feature type="compositionally biased region" description="Low complexity" evidence="1">
    <location>
        <begin position="1"/>
        <end position="16"/>
    </location>
</feature>
<dbReference type="EMBL" id="JBGBPQ010000002">
    <property type="protein sequence ID" value="KAL1528834.1"/>
    <property type="molecule type" value="Genomic_DNA"/>
</dbReference>
<dbReference type="AlphaFoldDB" id="A0AB34K442"/>
<accession>A0AB34K442</accession>
<organism evidence="2 4">
    <name type="scientific">Prymnesium parvum</name>
    <name type="common">Toxic golden alga</name>
    <dbReference type="NCBI Taxonomy" id="97485"/>
    <lineage>
        <taxon>Eukaryota</taxon>
        <taxon>Haptista</taxon>
        <taxon>Haptophyta</taxon>
        <taxon>Prymnesiophyceae</taxon>
        <taxon>Prymnesiales</taxon>
        <taxon>Prymnesiaceae</taxon>
        <taxon>Prymnesium</taxon>
    </lineage>
</organism>
<evidence type="ECO:0000256" key="1">
    <source>
        <dbReference type="SAM" id="MobiDB-lite"/>
    </source>
</evidence>
<proteinExistence type="predicted"/>
<protein>
    <submittedName>
        <fullName evidence="2">Uncharacterized protein</fullName>
    </submittedName>
</protein>
<evidence type="ECO:0000313" key="3">
    <source>
        <dbReference type="EMBL" id="KAL1528834.1"/>
    </source>
</evidence>
<evidence type="ECO:0000313" key="2">
    <source>
        <dbReference type="EMBL" id="KAL1528830.1"/>
    </source>
</evidence>
<name>A0AB34K442_PRYPA</name>
<sequence>MESLAEAASEAAVGAAPQTRGEPALDGGTECDSSCAIVGEKRVRSDAVTAMNNKNLGSSLYYENVNPAYSSFDIYRQSCLS</sequence>
<evidence type="ECO:0000313" key="4">
    <source>
        <dbReference type="Proteomes" id="UP001515480"/>
    </source>
</evidence>
<keyword evidence="4" id="KW-1185">Reference proteome</keyword>
<dbReference type="EMBL" id="JBGBPQ010000002">
    <property type="protein sequence ID" value="KAL1528830.1"/>
    <property type="molecule type" value="Genomic_DNA"/>
</dbReference>